<organism evidence="7 8">
    <name type="scientific">Lysobacter spongiicola DSM 21749</name>
    <dbReference type="NCBI Taxonomy" id="1122188"/>
    <lineage>
        <taxon>Bacteria</taxon>
        <taxon>Pseudomonadati</taxon>
        <taxon>Pseudomonadota</taxon>
        <taxon>Gammaproteobacteria</taxon>
        <taxon>Lysobacterales</taxon>
        <taxon>Lysobacteraceae</taxon>
        <taxon>Novilysobacter</taxon>
    </lineage>
</organism>
<evidence type="ECO:0000256" key="2">
    <source>
        <dbReference type="ARBA" id="ARBA00022723"/>
    </source>
</evidence>
<keyword evidence="2" id="KW-0479">Metal-binding</keyword>
<dbReference type="Proteomes" id="UP000190061">
    <property type="component" value="Unassembled WGS sequence"/>
</dbReference>
<evidence type="ECO:0000313" key="7">
    <source>
        <dbReference type="EMBL" id="SKA14782.1"/>
    </source>
</evidence>
<evidence type="ECO:0000256" key="3">
    <source>
        <dbReference type="ARBA" id="ARBA00022801"/>
    </source>
</evidence>
<evidence type="ECO:0000256" key="1">
    <source>
        <dbReference type="ARBA" id="ARBA00022670"/>
    </source>
</evidence>
<keyword evidence="8" id="KW-1185">Reference proteome</keyword>
<dbReference type="OrthoDB" id="9804482at2"/>
<evidence type="ECO:0000313" key="8">
    <source>
        <dbReference type="Proteomes" id="UP000190061"/>
    </source>
</evidence>
<dbReference type="InterPro" id="IPR020891">
    <property type="entry name" value="UPF0758_CS"/>
</dbReference>
<dbReference type="EMBL" id="FUXP01000008">
    <property type="protein sequence ID" value="SKA14782.1"/>
    <property type="molecule type" value="Genomic_DNA"/>
</dbReference>
<dbReference type="Pfam" id="PF04002">
    <property type="entry name" value="RadC"/>
    <property type="match status" value="1"/>
</dbReference>
<dbReference type="RefSeq" id="WP_078758717.1">
    <property type="nucleotide sequence ID" value="NZ_FUXP01000008.1"/>
</dbReference>
<keyword evidence="5" id="KW-0482">Metalloprotease</keyword>
<gene>
    <name evidence="7" type="ORF">SAMN02745674_02162</name>
</gene>
<dbReference type="GO" id="GO:0046872">
    <property type="term" value="F:metal ion binding"/>
    <property type="evidence" value="ECO:0007669"/>
    <property type="project" value="UniProtKB-KW"/>
</dbReference>
<reference evidence="7 8" key="1">
    <citation type="submission" date="2017-02" db="EMBL/GenBank/DDBJ databases">
        <authorList>
            <person name="Peterson S.W."/>
        </authorList>
    </citation>
    <scope>NUCLEOTIDE SEQUENCE [LARGE SCALE GENOMIC DNA]</scope>
    <source>
        <strain evidence="7 8">DSM 21749</strain>
    </source>
</reference>
<dbReference type="InterPro" id="IPR025657">
    <property type="entry name" value="RadC_JAB"/>
</dbReference>
<evidence type="ECO:0000256" key="4">
    <source>
        <dbReference type="ARBA" id="ARBA00022833"/>
    </source>
</evidence>
<dbReference type="Gene3D" id="3.40.140.10">
    <property type="entry name" value="Cytidine Deaminase, domain 2"/>
    <property type="match status" value="1"/>
</dbReference>
<dbReference type="GO" id="GO:0006508">
    <property type="term" value="P:proteolysis"/>
    <property type="evidence" value="ECO:0007669"/>
    <property type="project" value="UniProtKB-KW"/>
</dbReference>
<dbReference type="PANTHER" id="PTHR30471:SF3">
    <property type="entry name" value="UPF0758 PROTEIN YEES-RELATED"/>
    <property type="match status" value="1"/>
</dbReference>
<dbReference type="SUPFAM" id="SSF102712">
    <property type="entry name" value="JAB1/MPN domain"/>
    <property type="match status" value="1"/>
</dbReference>
<dbReference type="CDD" id="cd08071">
    <property type="entry name" value="MPN_DUF2466"/>
    <property type="match status" value="1"/>
</dbReference>
<dbReference type="InterPro" id="IPR001405">
    <property type="entry name" value="UPF0758"/>
</dbReference>
<dbReference type="PROSITE" id="PS50249">
    <property type="entry name" value="MPN"/>
    <property type="match status" value="1"/>
</dbReference>
<accession>A0A1T4RFL7</accession>
<sequence>MRTKTSKTEEDQILAAAEAIHLRRLKRLGKVAEPSEAGHYLRAHCGHHAREVFGCLFLDNRHKILAVDDLFYGTIDGTEVHPREVVRRALLINASAIVAFHNHPSGNLEPSAADRAVTARLKQALALVEIRLLDHFVVSSEGFTSLAARGWV</sequence>
<proteinExistence type="predicted"/>
<feature type="domain" description="MPN" evidence="6">
    <location>
        <begin position="30"/>
        <end position="152"/>
    </location>
</feature>
<protein>
    <submittedName>
        <fullName evidence="7">DNA repair protein RadC</fullName>
    </submittedName>
</protein>
<dbReference type="STRING" id="1122188.SAMN02745674_02162"/>
<keyword evidence="3" id="KW-0378">Hydrolase</keyword>
<keyword evidence="4" id="KW-0862">Zinc</keyword>
<dbReference type="PANTHER" id="PTHR30471">
    <property type="entry name" value="DNA REPAIR PROTEIN RADC"/>
    <property type="match status" value="1"/>
</dbReference>
<dbReference type="AlphaFoldDB" id="A0A1T4RFL7"/>
<dbReference type="PROSITE" id="PS01302">
    <property type="entry name" value="UPF0758"/>
    <property type="match status" value="1"/>
</dbReference>
<name>A0A1T4RFL7_9GAMM</name>
<dbReference type="InterPro" id="IPR037518">
    <property type="entry name" value="MPN"/>
</dbReference>
<dbReference type="GO" id="GO:0008237">
    <property type="term" value="F:metallopeptidase activity"/>
    <property type="evidence" value="ECO:0007669"/>
    <property type="project" value="UniProtKB-KW"/>
</dbReference>
<evidence type="ECO:0000259" key="6">
    <source>
        <dbReference type="PROSITE" id="PS50249"/>
    </source>
</evidence>
<keyword evidence="1" id="KW-0645">Protease</keyword>
<evidence type="ECO:0000256" key="5">
    <source>
        <dbReference type="ARBA" id="ARBA00023049"/>
    </source>
</evidence>